<feature type="region of interest" description="Disordered" evidence="1">
    <location>
        <begin position="280"/>
        <end position="314"/>
    </location>
</feature>
<dbReference type="EMBL" id="BOMV01000015">
    <property type="protein sequence ID" value="GIE94624.1"/>
    <property type="molecule type" value="Genomic_DNA"/>
</dbReference>
<dbReference type="Proteomes" id="UP000636960">
    <property type="component" value="Unassembled WGS sequence"/>
</dbReference>
<dbReference type="RefSeq" id="WP_203780947.1">
    <property type="nucleotide sequence ID" value="NZ_BOMV01000015.1"/>
</dbReference>
<proteinExistence type="predicted"/>
<accession>A0A919JWM3</accession>
<gene>
    <name evidence="3" type="ORF">Ari01nite_20890</name>
</gene>
<name>A0A919JWM3_9ACTN</name>
<dbReference type="PROSITE" id="PS50011">
    <property type="entry name" value="PROTEIN_KINASE_DOM"/>
    <property type="match status" value="1"/>
</dbReference>
<evidence type="ECO:0000256" key="1">
    <source>
        <dbReference type="SAM" id="MobiDB-lite"/>
    </source>
</evidence>
<feature type="domain" description="Protein kinase" evidence="2">
    <location>
        <begin position="16"/>
        <end position="279"/>
    </location>
</feature>
<dbReference type="AlphaFoldDB" id="A0A919JWM3"/>
<organism evidence="3 4">
    <name type="scientific">Paractinoplanes rishiriensis</name>
    <dbReference type="NCBI Taxonomy" id="1050105"/>
    <lineage>
        <taxon>Bacteria</taxon>
        <taxon>Bacillati</taxon>
        <taxon>Actinomycetota</taxon>
        <taxon>Actinomycetes</taxon>
        <taxon>Micromonosporales</taxon>
        <taxon>Micromonosporaceae</taxon>
        <taxon>Paractinoplanes</taxon>
    </lineage>
</organism>
<dbReference type="SUPFAM" id="SSF56112">
    <property type="entry name" value="Protein kinase-like (PK-like)"/>
    <property type="match status" value="1"/>
</dbReference>
<evidence type="ECO:0000313" key="3">
    <source>
        <dbReference type="EMBL" id="GIE94624.1"/>
    </source>
</evidence>
<dbReference type="GO" id="GO:0005524">
    <property type="term" value="F:ATP binding"/>
    <property type="evidence" value="ECO:0007669"/>
    <property type="project" value="InterPro"/>
</dbReference>
<dbReference type="Gene3D" id="1.10.510.10">
    <property type="entry name" value="Transferase(Phosphotransferase) domain 1"/>
    <property type="match status" value="1"/>
</dbReference>
<dbReference type="SMART" id="SM00220">
    <property type="entry name" value="S_TKc"/>
    <property type="match status" value="1"/>
</dbReference>
<reference evidence="3" key="1">
    <citation type="submission" date="2021-01" db="EMBL/GenBank/DDBJ databases">
        <title>Whole genome shotgun sequence of Actinoplanes rishiriensis NBRC 108556.</title>
        <authorList>
            <person name="Komaki H."/>
            <person name="Tamura T."/>
        </authorList>
    </citation>
    <scope>NUCLEOTIDE SEQUENCE</scope>
    <source>
        <strain evidence="3">NBRC 108556</strain>
    </source>
</reference>
<protein>
    <recommendedName>
        <fullName evidence="2">Protein kinase domain-containing protein</fullName>
    </recommendedName>
</protein>
<keyword evidence="4" id="KW-1185">Reference proteome</keyword>
<evidence type="ECO:0000259" key="2">
    <source>
        <dbReference type="PROSITE" id="PS50011"/>
    </source>
</evidence>
<dbReference type="GO" id="GO:0004672">
    <property type="term" value="F:protein kinase activity"/>
    <property type="evidence" value="ECO:0007669"/>
    <property type="project" value="InterPro"/>
</dbReference>
<comment type="caution">
    <text evidence="3">The sequence shown here is derived from an EMBL/GenBank/DDBJ whole genome shotgun (WGS) entry which is preliminary data.</text>
</comment>
<dbReference type="InterPro" id="IPR011009">
    <property type="entry name" value="Kinase-like_dom_sf"/>
</dbReference>
<dbReference type="InterPro" id="IPR000719">
    <property type="entry name" value="Prot_kinase_dom"/>
</dbReference>
<feature type="compositionally biased region" description="Pro residues" evidence="1">
    <location>
        <begin position="288"/>
        <end position="301"/>
    </location>
</feature>
<sequence>MTGEEEVLCRDVNGVLHRVRLAERGPFATPGSMLEQRLVTGPNDATFLRKSVPAEAGRRERRLYDLLDNEIRVIAHLTRVIGGRCAELPTLVGYNVDVEEPFVLLRPYLGQPATEVVRALDPDRQREFQVGMLRVLHLIAGAGVVHGALSLDSLRWNGTTVQLVDFERAQLAGEPRHTGSGPWQSPERLHGVGLTDARDDVWSAAVLIRELVLGPQALAAPADQAADPERLRQRLGRVFQPVDQRPSAAELLSAMTRRAVPPVRLADPRSALAEGYRMFDEARGRKGVPPPAGPPHTPPPNGRRGWRRLLGGGQ</sequence>
<evidence type="ECO:0000313" key="4">
    <source>
        <dbReference type="Proteomes" id="UP000636960"/>
    </source>
</evidence>